<comment type="caution">
    <text evidence="2">The sequence shown here is derived from an EMBL/GenBank/DDBJ whole genome shotgun (WGS) entry which is preliminary data.</text>
</comment>
<name>A0ABU0H851_9HYPH</name>
<evidence type="ECO:0000313" key="3">
    <source>
        <dbReference type="Proteomes" id="UP001241603"/>
    </source>
</evidence>
<feature type="region of interest" description="Disordered" evidence="1">
    <location>
        <begin position="96"/>
        <end position="171"/>
    </location>
</feature>
<evidence type="ECO:0000256" key="1">
    <source>
        <dbReference type="SAM" id="MobiDB-lite"/>
    </source>
</evidence>
<feature type="region of interest" description="Disordered" evidence="1">
    <location>
        <begin position="1"/>
        <end position="64"/>
    </location>
</feature>
<organism evidence="2 3">
    <name type="scientific">Kaistia dalseonensis</name>
    <dbReference type="NCBI Taxonomy" id="410840"/>
    <lineage>
        <taxon>Bacteria</taxon>
        <taxon>Pseudomonadati</taxon>
        <taxon>Pseudomonadota</taxon>
        <taxon>Alphaproteobacteria</taxon>
        <taxon>Hyphomicrobiales</taxon>
        <taxon>Kaistiaceae</taxon>
        <taxon>Kaistia</taxon>
    </lineage>
</organism>
<reference evidence="2 3" key="1">
    <citation type="submission" date="2023-07" db="EMBL/GenBank/DDBJ databases">
        <title>Genomic Encyclopedia of Type Strains, Phase IV (KMG-IV): sequencing the most valuable type-strain genomes for metagenomic binning, comparative biology and taxonomic classification.</title>
        <authorList>
            <person name="Goeker M."/>
        </authorList>
    </citation>
    <scope>NUCLEOTIDE SEQUENCE [LARGE SCALE GENOMIC DNA]</scope>
    <source>
        <strain evidence="2 3">B6-8</strain>
    </source>
</reference>
<dbReference type="Proteomes" id="UP001241603">
    <property type="component" value="Unassembled WGS sequence"/>
</dbReference>
<feature type="region of interest" description="Disordered" evidence="1">
    <location>
        <begin position="293"/>
        <end position="325"/>
    </location>
</feature>
<accession>A0ABU0H851</accession>
<proteinExistence type="predicted"/>
<keyword evidence="3" id="KW-1185">Reference proteome</keyword>
<gene>
    <name evidence="2" type="ORF">QO014_002881</name>
</gene>
<protein>
    <submittedName>
        <fullName evidence="2">Uncharacterized protein</fullName>
    </submittedName>
</protein>
<evidence type="ECO:0000313" key="2">
    <source>
        <dbReference type="EMBL" id="MDQ0438486.1"/>
    </source>
</evidence>
<dbReference type="EMBL" id="JAUSVO010000004">
    <property type="protein sequence ID" value="MDQ0438486.1"/>
    <property type="molecule type" value="Genomic_DNA"/>
</dbReference>
<sequence length="325" mass="32727">MGPPLATGSALPSLPAGRRAGEGAPRRTWSVFGDDFATEPASPLPNPPPFGEREWGGAFPGAGANHPSFVTGSALPSLPAGGRAGEGVLCRTKSVSGDDFATEPASPLPNPPPFGEREWGGAFPGAGGNRPSLATGSALPSLPAGGRAGEGGLGRTWSVSGDDFATEPASPLPDPPPFGEREWGGAFAGAGANRPSFVTGSVLPSLPAGGRAGEGDLGLTWSVFGDDFSAETTSPLPNPPPFGEREWGGAFPGAGGNHPSLVTGSVLPSLPTEGRAGEEVLCWAWSVLGDDFSAETTSPLPDPPPFGEREWGGAVSRQTEARSCA</sequence>